<keyword evidence="1" id="KW-0732">Signal</keyword>
<feature type="chain" id="PRO_5011447460" description="Outer membrane protein beta-barrel domain-containing protein" evidence="1">
    <location>
        <begin position="24"/>
        <end position="254"/>
    </location>
</feature>
<proteinExistence type="predicted"/>
<dbReference type="STRING" id="1280847.SAMN04488036_101832"/>
<dbReference type="RefSeq" id="WP_093320577.1">
    <property type="nucleotide sequence ID" value="NZ_FOSZ01000001.1"/>
</dbReference>
<dbReference type="SUPFAM" id="SSF56925">
    <property type="entry name" value="OMPA-like"/>
    <property type="match status" value="1"/>
</dbReference>
<gene>
    <name evidence="2" type="ORF">SAMN04488036_101832</name>
</gene>
<evidence type="ECO:0000313" key="2">
    <source>
        <dbReference type="EMBL" id="SFK64168.1"/>
    </source>
</evidence>
<dbReference type="InterPro" id="IPR011250">
    <property type="entry name" value="OMP/PagP_B-barrel"/>
</dbReference>
<evidence type="ECO:0000313" key="3">
    <source>
        <dbReference type="Proteomes" id="UP000198851"/>
    </source>
</evidence>
<name>A0A1I4B5M6_9RHOB</name>
<accession>A0A1I4B5M6</accession>
<evidence type="ECO:0000256" key="1">
    <source>
        <dbReference type="SAM" id="SignalP"/>
    </source>
</evidence>
<dbReference type="OrthoDB" id="6555107at2"/>
<dbReference type="EMBL" id="FOSZ01000001">
    <property type="protein sequence ID" value="SFK64168.1"/>
    <property type="molecule type" value="Genomic_DNA"/>
</dbReference>
<dbReference type="AlphaFoldDB" id="A0A1I4B5M6"/>
<organism evidence="2 3">
    <name type="scientific">Shimia haliotis</name>
    <dbReference type="NCBI Taxonomy" id="1280847"/>
    <lineage>
        <taxon>Bacteria</taxon>
        <taxon>Pseudomonadati</taxon>
        <taxon>Pseudomonadota</taxon>
        <taxon>Alphaproteobacteria</taxon>
        <taxon>Rhodobacterales</taxon>
        <taxon>Roseobacteraceae</taxon>
    </lineage>
</organism>
<sequence>MSSLPRSLCCLSLCLLLPTGLAAQDKWSWKVAPYVLTPSIDGDVTLGRLATAGINVNPADIIERLNLGFMGYVEGYHTSGWGFNIDYGFMDLSDNGSFAGGAGTANADIFQGILTAVAFRRVVQTPDTNLDLYGGIRWWDTDVDVTATLGGLTTRAVSGDSWVDPHIGIRYEKQLPNSDWSLNLQGDIGGFGVSSDFAWTAAVGVTWRASDKFSLELGYRAQGVDFASGVAGTPSYFAYDTVTHGPKIGFVFTF</sequence>
<feature type="signal peptide" evidence="1">
    <location>
        <begin position="1"/>
        <end position="23"/>
    </location>
</feature>
<protein>
    <recommendedName>
        <fullName evidence="4">Outer membrane protein beta-barrel domain-containing protein</fullName>
    </recommendedName>
</protein>
<dbReference type="Proteomes" id="UP000198851">
    <property type="component" value="Unassembled WGS sequence"/>
</dbReference>
<reference evidence="3" key="1">
    <citation type="submission" date="2016-10" db="EMBL/GenBank/DDBJ databases">
        <authorList>
            <person name="Varghese N."/>
            <person name="Submissions S."/>
        </authorList>
    </citation>
    <scope>NUCLEOTIDE SEQUENCE [LARGE SCALE GENOMIC DNA]</scope>
    <source>
        <strain evidence="3">DSM 28453</strain>
    </source>
</reference>
<evidence type="ECO:0008006" key="4">
    <source>
        <dbReference type="Google" id="ProtNLM"/>
    </source>
</evidence>
<keyword evidence="3" id="KW-1185">Reference proteome</keyword>